<dbReference type="EMBL" id="OX459120">
    <property type="protein sequence ID" value="CAI9100288.1"/>
    <property type="molecule type" value="Genomic_DNA"/>
</dbReference>
<evidence type="ECO:0000256" key="2">
    <source>
        <dbReference type="ARBA" id="ARBA00022801"/>
    </source>
</evidence>
<accession>A0AAV1D0D9</accession>
<sequence>MVAQKSISKSMNAKILGSGKQTIVLAHGYGGDNSVWDNVINPLSELYQVLVFDWSFSGVVKDLDLFDAVKYSSYDAFADDLIDLLEEMNLKSSVFVGHSMSGMIGCIASVKRPDLFTRLVLVASSPRFINTDEYEGGFEIPQVEQLFASIESNYDQWAPSFASIVVDKNDPLSVEKFAGSLTRMGVKTALPLAKSVFLSDHRDVLEQVTTPCTIIQSVNDVVVPNSVPLFMQKKIKGKCNVEVIDIEGHFPQLTAPKQFLEVIDKAMIDSL</sequence>
<dbReference type="AlphaFoldDB" id="A0AAV1D0D9"/>
<evidence type="ECO:0000313" key="4">
    <source>
        <dbReference type="EMBL" id="CAI9100288.1"/>
    </source>
</evidence>
<dbReference type="Pfam" id="PF12697">
    <property type="entry name" value="Abhydrolase_6"/>
    <property type="match status" value="1"/>
</dbReference>
<organism evidence="4 5">
    <name type="scientific">Oldenlandia corymbosa var. corymbosa</name>
    <dbReference type="NCBI Taxonomy" id="529605"/>
    <lineage>
        <taxon>Eukaryota</taxon>
        <taxon>Viridiplantae</taxon>
        <taxon>Streptophyta</taxon>
        <taxon>Embryophyta</taxon>
        <taxon>Tracheophyta</taxon>
        <taxon>Spermatophyta</taxon>
        <taxon>Magnoliopsida</taxon>
        <taxon>eudicotyledons</taxon>
        <taxon>Gunneridae</taxon>
        <taxon>Pentapetalae</taxon>
        <taxon>asterids</taxon>
        <taxon>lamiids</taxon>
        <taxon>Gentianales</taxon>
        <taxon>Rubiaceae</taxon>
        <taxon>Rubioideae</taxon>
        <taxon>Spermacoceae</taxon>
        <taxon>Hedyotis-Oldenlandia complex</taxon>
        <taxon>Oldenlandia</taxon>
    </lineage>
</organism>
<evidence type="ECO:0000313" key="5">
    <source>
        <dbReference type="Proteomes" id="UP001161247"/>
    </source>
</evidence>
<dbReference type="PANTHER" id="PTHR43039">
    <property type="entry name" value="ESTERASE-RELATED"/>
    <property type="match status" value="1"/>
</dbReference>
<keyword evidence="5" id="KW-1185">Reference proteome</keyword>
<protein>
    <submittedName>
        <fullName evidence="4">OLC1v1037253C1</fullName>
    </submittedName>
</protein>
<keyword evidence="2" id="KW-0378">Hydrolase</keyword>
<dbReference type="Proteomes" id="UP001161247">
    <property type="component" value="Chromosome 3"/>
</dbReference>
<dbReference type="Gene3D" id="3.40.50.1820">
    <property type="entry name" value="alpha/beta hydrolase"/>
    <property type="match status" value="1"/>
</dbReference>
<reference evidence="4" key="1">
    <citation type="submission" date="2023-03" db="EMBL/GenBank/DDBJ databases">
        <authorList>
            <person name="Julca I."/>
        </authorList>
    </citation>
    <scope>NUCLEOTIDE SEQUENCE</scope>
</reference>
<dbReference type="SUPFAM" id="SSF53474">
    <property type="entry name" value="alpha/beta-Hydrolases"/>
    <property type="match status" value="1"/>
</dbReference>
<evidence type="ECO:0000259" key="3">
    <source>
        <dbReference type="Pfam" id="PF12697"/>
    </source>
</evidence>
<dbReference type="InterPro" id="IPR029058">
    <property type="entry name" value="AB_hydrolase_fold"/>
</dbReference>
<dbReference type="GO" id="GO:0016787">
    <property type="term" value="F:hydrolase activity"/>
    <property type="evidence" value="ECO:0007669"/>
    <property type="project" value="UniProtKB-KW"/>
</dbReference>
<name>A0AAV1D0D9_OLDCO</name>
<gene>
    <name evidence="4" type="ORF">OLC1_LOCUS10155</name>
</gene>
<proteinExistence type="inferred from homology"/>
<dbReference type="FunFam" id="3.40.50.1820:FF:000042">
    <property type="entry name" value="probable strigolactone esterase DAD2"/>
    <property type="match status" value="1"/>
</dbReference>
<dbReference type="InterPro" id="IPR000073">
    <property type="entry name" value="AB_hydrolase_1"/>
</dbReference>
<evidence type="ECO:0000256" key="1">
    <source>
        <dbReference type="ARBA" id="ARBA00008645"/>
    </source>
</evidence>
<comment type="similarity">
    <text evidence="1">Belongs to the AB hydrolase superfamily.</text>
</comment>
<feature type="domain" description="AB hydrolase-1" evidence="3">
    <location>
        <begin position="23"/>
        <end position="261"/>
    </location>
</feature>